<keyword evidence="10 15" id="KW-0100">Branched-chain amino acid biosynthesis</keyword>
<dbReference type="PROSITE" id="PS00886">
    <property type="entry name" value="ILVD_EDD_1"/>
    <property type="match status" value="1"/>
</dbReference>
<dbReference type="InterPro" id="IPR050165">
    <property type="entry name" value="DHAD_IlvD/Edd"/>
</dbReference>
<evidence type="ECO:0000256" key="10">
    <source>
        <dbReference type="ARBA" id="ARBA00023304"/>
    </source>
</evidence>
<sequence length="557" mass="59019">MPANERSKHITQGVARSPNRAMYYALGYEKADFDKPMIGIANGHSTITPCNAGLQPLADAAVAAVKAAGGNPQIFGTPTISDGMAMGTEGMKYSLISREVIADCIETCVNGQWMDGVLVLGGCDKNMPGGMMAIARTNVPAIYVYGGTIKPGKWKGKDLSIVSSFEAVGSFMAGKMSQEDFEGIERHACPSTGSCGGMYTANTMSSSFEALGMSLMSSSTMANPDTEKVDSTAESARVLVEAVRRGIRPRDIITRNSIENAVSLIMATGGSTNGVLHFLAIAHAAEVEWTLDDFERVRRKVPVICNLRPSGQYMAVDLHQVGGIPQVLKILLNAGLLHGDCLTITGRTIAEELAHVPDAPPVDQNIIRPIDKALYKEGHLAILKGNLATGGAVAKITGLKNPVIQGPARVFDDEQSAMDAILSDKIRPGDVLVLRYLGPKGGPGMPEMLAPTSAIIGRGLGESVGFITDGRFSGGTWGMVVGHVTPEAFEGGTIALVREGDTITIDAHKQLLQLEVSDAELEERRKAWQQPAPRYTRGVLAKFAKLAKSASEGAVTD</sequence>
<feature type="domain" description="Dihydroxy-acid/6-phosphogluconate dehydratase C-terminal" evidence="17">
    <location>
        <begin position="365"/>
        <end position="554"/>
    </location>
</feature>
<dbReference type="GO" id="GO:0004160">
    <property type="term" value="F:dihydroxy-acid dehydratase activity"/>
    <property type="evidence" value="ECO:0007669"/>
    <property type="project" value="UniProtKB-UniRule"/>
</dbReference>
<feature type="binding site" evidence="15">
    <location>
        <position position="50"/>
    </location>
    <ligand>
        <name>[2Fe-2S] cluster</name>
        <dbReference type="ChEBI" id="CHEBI:190135"/>
    </ligand>
</feature>
<evidence type="ECO:0000256" key="3">
    <source>
        <dbReference type="ARBA" id="ARBA00022605"/>
    </source>
</evidence>
<evidence type="ECO:0000256" key="12">
    <source>
        <dbReference type="ARBA" id="ARBA00029436"/>
    </source>
</evidence>
<keyword evidence="5 15" id="KW-0479">Metal-binding</keyword>
<dbReference type="NCBIfam" id="TIGR00110">
    <property type="entry name" value="ilvD"/>
    <property type="match status" value="1"/>
</dbReference>
<evidence type="ECO:0000256" key="14">
    <source>
        <dbReference type="ARBA" id="ARBA00029490"/>
    </source>
</evidence>
<dbReference type="GO" id="GO:0009099">
    <property type="term" value="P:L-valine biosynthetic process"/>
    <property type="evidence" value="ECO:0007669"/>
    <property type="project" value="UniProtKB-UniRule"/>
</dbReference>
<feature type="binding site" evidence="15">
    <location>
        <position position="124"/>
    </location>
    <ligand>
        <name>Mg(2+)</name>
        <dbReference type="ChEBI" id="CHEBI:18420"/>
    </ligand>
</feature>
<comment type="catalytic activity">
    <reaction evidence="15">
        <text>(2R,3R)-2,3-dihydroxy-3-methylpentanoate = (S)-3-methyl-2-oxopentanoate + H2O</text>
        <dbReference type="Rhea" id="RHEA:27694"/>
        <dbReference type="ChEBI" id="CHEBI:15377"/>
        <dbReference type="ChEBI" id="CHEBI:35146"/>
        <dbReference type="ChEBI" id="CHEBI:49258"/>
        <dbReference type="EC" id="4.2.1.9"/>
    </reaction>
</comment>
<dbReference type="GO" id="GO:0051537">
    <property type="term" value="F:2 iron, 2 sulfur cluster binding"/>
    <property type="evidence" value="ECO:0007669"/>
    <property type="project" value="UniProtKB-UniRule"/>
</dbReference>
<dbReference type="UniPathway" id="UPA00049">
    <property type="reaction ID" value="UER00061"/>
</dbReference>
<feature type="domain" description="Dihydroxy-acid/6-phosphogluconate dehydratase N-terminal" evidence="16">
    <location>
        <begin position="35"/>
        <end position="351"/>
    </location>
</feature>
<evidence type="ECO:0000256" key="2">
    <source>
        <dbReference type="ARBA" id="ARBA00006486"/>
    </source>
</evidence>
<evidence type="ECO:0000256" key="13">
    <source>
        <dbReference type="ARBA" id="ARBA00029437"/>
    </source>
</evidence>
<dbReference type="EMBL" id="JACGXN010000001">
    <property type="protein sequence ID" value="MBA8877260.1"/>
    <property type="molecule type" value="Genomic_DNA"/>
</dbReference>
<dbReference type="Gene3D" id="3.50.30.80">
    <property type="entry name" value="IlvD/EDD C-terminal domain-like"/>
    <property type="match status" value="1"/>
</dbReference>
<dbReference type="AlphaFoldDB" id="A0A839EKL2"/>
<evidence type="ECO:0000256" key="11">
    <source>
        <dbReference type="ARBA" id="ARBA00029304"/>
    </source>
</evidence>
<dbReference type="InterPro" id="IPR000581">
    <property type="entry name" value="ILV_EDD_N"/>
</dbReference>
<comment type="similarity">
    <text evidence="2 15">Belongs to the IlvD/Edd family.</text>
</comment>
<dbReference type="Pfam" id="PF00920">
    <property type="entry name" value="ILVD_EDD_N"/>
    <property type="match status" value="1"/>
</dbReference>
<keyword evidence="8 15" id="KW-0411">Iron-sulfur</keyword>
<comment type="caution">
    <text evidence="15">Lacks conserved residue(s) required for the propagation of feature annotation.</text>
</comment>
<dbReference type="HAMAP" id="MF_00012">
    <property type="entry name" value="IlvD"/>
    <property type="match status" value="1"/>
</dbReference>
<dbReference type="GO" id="GO:0009097">
    <property type="term" value="P:isoleucine biosynthetic process"/>
    <property type="evidence" value="ECO:0007669"/>
    <property type="project" value="UniProtKB-UniRule"/>
</dbReference>
<evidence type="ECO:0000256" key="15">
    <source>
        <dbReference type="HAMAP-Rule" id="MF_00012"/>
    </source>
</evidence>
<feature type="binding site" evidence="15">
    <location>
        <position position="82"/>
    </location>
    <ligand>
        <name>Mg(2+)</name>
        <dbReference type="ChEBI" id="CHEBI:18420"/>
    </ligand>
</feature>
<accession>A0A839EKL2</accession>
<dbReference type="InterPro" id="IPR037237">
    <property type="entry name" value="IlvD/EDD_N"/>
</dbReference>
<evidence type="ECO:0000256" key="5">
    <source>
        <dbReference type="ARBA" id="ARBA00022723"/>
    </source>
</evidence>
<keyword evidence="6 15" id="KW-0460">Magnesium</keyword>
<evidence type="ECO:0000313" key="18">
    <source>
        <dbReference type="EMBL" id="MBA8877260.1"/>
    </source>
</evidence>
<comment type="cofactor">
    <cofactor evidence="1 15">
        <name>Mg(2+)</name>
        <dbReference type="ChEBI" id="CHEBI:18420"/>
    </cofactor>
</comment>
<comment type="pathway">
    <text evidence="13 15">Amino-acid biosynthesis; L-isoleucine biosynthesis; L-isoleucine from 2-oxobutanoate: step 3/4.</text>
</comment>
<feature type="modified residue" description="N6-carboxylysine" evidence="15">
    <location>
        <position position="125"/>
    </location>
</feature>
<dbReference type="NCBIfam" id="NF002068">
    <property type="entry name" value="PRK00911.1"/>
    <property type="match status" value="1"/>
</dbReference>
<dbReference type="GO" id="GO:0000287">
    <property type="term" value="F:magnesium ion binding"/>
    <property type="evidence" value="ECO:0007669"/>
    <property type="project" value="UniProtKB-UniRule"/>
</dbReference>
<dbReference type="SUPFAM" id="SSF143975">
    <property type="entry name" value="IlvD/EDD N-terminal domain-like"/>
    <property type="match status" value="1"/>
</dbReference>
<comment type="caution">
    <text evidence="18">The sequence shown here is derived from an EMBL/GenBank/DDBJ whole genome shotgun (WGS) entry which is preliminary data.</text>
</comment>
<dbReference type="EC" id="4.2.1.9" evidence="14 15"/>
<keyword evidence="19" id="KW-1185">Reference proteome</keyword>
<dbReference type="Pfam" id="PF24877">
    <property type="entry name" value="ILV_EDD_C"/>
    <property type="match status" value="1"/>
</dbReference>
<name>A0A839EKL2_9HYPH</name>
<dbReference type="PANTHER" id="PTHR21000">
    <property type="entry name" value="DIHYDROXY-ACID DEHYDRATASE DAD"/>
    <property type="match status" value="1"/>
</dbReference>
<comment type="subunit">
    <text evidence="15">Homodimer.</text>
</comment>
<evidence type="ECO:0000256" key="9">
    <source>
        <dbReference type="ARBA" id="ARBA00023239"/>
    </source>
</evidence>
<feature type="binding site" evidence="15">
    <location>
        <position position="108"/>
    </location>
    <ligand>
        <name>[2Fe-2S] cluster</name>
        <dbReference type="ChEBI" id="CHEBI:190135"/>
    </ligand>
</feature>
<feature type="binding site" description="via carbamate group" evidence="15">
    <location>
        <position position="125"/>
    </location>
    <ligand>
        <name>Mg(2+)</name>
        <dbReference type="ChEBI" id="CHEBI:18420"/>
    </ligand>
</feature>
<gene>
    <name evidence="15" type="primary">ilvD</name>
    <name evidence="18" type="ORF">FHW16_000942</name>
</gene>
<evidence type="ECO:0000256" key="4">
    <source>
        <dbReference type="ARBA" id="ARBA00022714"/>
    </source>
</evidence>
<dbReference type="InterPro" id="IPR042096">
    <property type="entry name" value="Dihydro-acid_dehy_C"/>
</dbReference>
<evidence type="ECO:0000313" key="19">
    <source>
        <dbReference type="Proteomes" id="UP000549052"/>
    </source>
</evidence>
<proteinExistence type="inferred from homology"/>
<dbReference type="UniPathway" id="UPA00047">
    <property type="reaction ID" value="UER00057"/>
</dbReference>
<dbReference type="SUPFAM" id="SSF52016">
    <property type="entry name" value="LeuD/IlvD-like"/>
    <property type="match status" value="1"/>
</dbReference>
<dbReference type="RefSeq" id="WP_182547955.1">
    <property type="nucleotide sequence ID" value="NZ_JACGXN010000001.1"/>
</dbReference>
<evidence type="ECO:0000259" key="16">
    <source>
        <dbReference type="Pfam" id="PF00920"/>
    </source>
</evidence>
<dbReference type="FunFam" id="3.50.30.80:FF:000001">
    <property type="entry name" value="Dihydroxy-acid dehydratase"/>
    <property type="match status" value="1"/>
</dbReference>
<keyword evidence="7 15" id="KW-0408">Iron</keyword>
<protein>
    <recommendedName>
        <fullName evidence="14 15">Dihydroxy-acid dehydratase</fullName>
        <shortName evidence="15">DAD</shortName>
        <ecNumber evidence="14 15">4.2.1.9</ecNumber>
    </recommendedName>
</protein>
<evidence type="ECO:0000256" key="1">
    <source>
        <dbReference type="ARBA" id="ARBA00001946"/>
    </source>
</evidence>
<evidence type="ECO:0000256" key="6">
    <source>
        <dbReference type="ARBA" id="ARBA00022842"/>
    </source>
</evidence>
<evidence type="ECO:0000256" key="8">
    <source>
        <dbReference type="ARBA" id="ARBA00023014"/>
    </source>
</evidence>
<dbReference type="PANTHER" id="PTHR21000:SF5">
    <property type="entry name" value="DIHYDROXY-ACID DEHYDRATASE, MITOCHONDRIAL"/>
    <property type="match status" value="1"/>
</dbReference>
<comment type="catalytic activity">
    <reaction evidence="11">
        <text>(2R)-2,3-dihydroxy-3-methylbutanoate = 3-methyl-2-oxobutanoate + H2O</text>
        <dbReference type="Rhea" id="RHEA:24809"/>
        <dbReference type="ChEBI" id="CHEBI:11851"/>
        <dbReference type="ChEBI" id="CHEBI:15377"/>
        <dbReference type="ChEBI" id="CHEBI:49072"/>
        <dbReference type="EC" id="4.2.1.9"/>
    </reaction>
    <physiologicalReaction direction="left-to-right" evidence="11">
        <dbReference type="Rhea" id="RHEA:24810"/>
    </physiologicalReaction>
</comment>
<evidence type="ECO:0000259" key="17">
    <source>
        <dbReference type="Pfam" id="PF24877"/>
    </source>
</evidence>
<feature type="active site" description="Proton acceptor" evidence="15">
    <location>
        <position position="473"/>
    </location>
</feature>
<keyword evidence="9 15" id="KW-0456">Lyase</keyword>
<dbReference type="InterPro" id="IPR020558">
    <property type="entry name" value="DiOHA_6PGluconate_deHydtase_CS"/>
</dbReference>
<dbReference type="PROSITE" id="PS00887">
    <property type="entry name" value="ILVD_EDD_2"/>
    <property type="match status" value="1"/>
</dbReference>
<keyword evidence="3 15" id="KW-0028">Amino-acid biosynthesis</keyword>
<comment type="pathway">
    <text evidence="12 15">Amino-acid biosynthesis; L-valine biosynthesis; L-valine from pyruvate: step 3/4.</text>
</comment>
<dbReference type="InterPro" id="IPR004404">
    <property type="entry name" value="DihydroxyA_deHydtase"/>
</dbReference>
<keyword evidence="4 15" id="KW-0001">2Fe-2S</keyword>
<organism evidence="18 19">
    <name type="scientific">Phyllobacterium myrsinacearum</name>
    <dbReference type="NCBI Taxonomy" id="28101"/>
    <lineage>
        <taxon>Bacteria</taxon>
        <taxon>Pseudomonadati</taxon>
        <taxon>Pseudomonadota</taxon>
        <taxon>Alphaproteobacteria</taxon>
        <taxon>Hyphomicrobiales</taxon>
        <taxon>Phyllobacteriaceae</taxon>
        <taxon>Phyllobacterium</taxon>
    </lineage>
</organism>
<comment type="function">
    <text evidence="15">Functions in the biosynthesis of branched-chain amino acids. Catalyzes the dehydration of (2R,3R)-2,3-dihydroxy-3-methylpentanoate (2,3-dihydroxy-3-methylvalerate) into 2-oxo-3-methylpentanoate (2-oxo-3-methylvalerate) and of (2R)-2,3-dihydroxy-3-methylbutanoate (2,3-dihydroxyisovalerate) into 2-oxo-3-methylbutanoate (2-oxoisovalerate), the penultimate precursor to L-isoleucine and L-valine, respectively.</text>
</comment>
<feature type="binding site" evidence="15">
    <location>
        <position position="447"/>
    </location>
    <ligand>
        <name>Mg(2+)</name>
        <dbReference type="ChEBI" id="CHEBI:18420"/>
    </ligand>
</feature>
<evidence type="ECO:0000256" key="7">
    <source>
        <dbReference type="ARBA" id="ARBA00023004"/>
    </source>
</evidence>
<reference evidence="18 19" key="1">
    <citation type="submission" date="2020-07" db="EMBL/GenBank/DDBJ databases">
        <title>Genomic Encyclopedia of Type Strains, Phase IV (KMG-V): Genome sequencing to study the core and pangenomes of soil and plant-associated prokaryotes.</title>
        <authorList>
            <person name="Whitman W."/>
        </authorList>
    </citation>
    <scope>NUCLEOTIDE SEQUENCE [LARGE SCALE GENOMIC DNA]</scope>
    <source>
        <strain evidence="18 19">AN3</strain>
    </source>
</reference>
<dbReference type="InterPro" id="IPR056740">
    <property type="entry name" value="ILV_EDD_C"/>
</dbReference>
<comment type="cofactor">
    <cofactor evidence="15">
        <name>[2Fe-2S] cluster</name>
        <dbReference type="ChEBI" id="CHEBI:190135"/>
    </cofactor>
    <text evidence="15">Binds 1 [2Fe-2S] cluster per subunit. This cluster acts as a Lewis acid cofactor.</text>
</comment>
<dbReference type="Proteomes" id="UP000549052">
    <property type="component" value="Unassembled WGS sequence"/>
</dbReference>